<dbReference type="EMBL" id="CAWYQH010000104">
    <property type="protein sequence ID" value="CAK8687245.1"/>
    <property type="molecule type" value="Genomic_DNA"/>
</dbReference>
<sequence length="210" mass="24321">MSRLCFSLLQSRRRAPFFKNPVTQYYKNNRIDIAPTSPGYRRRRPISSPSSLIRIPIRFWRLHLPSKRNCYHVSFPFLSSNASSALSRSHKTSLSKSNRVCLYIEAAKNRHRMASNNHLSSTLYWHHRRIAETVAKRTNERANEHAVFDHDFTSNSGSSLRAPTSDRVKERREAATMNNTDCCNRTKTCVSIAVKKAQFTHKIYTYTIQG</sequence>
<comment type="caution">
    <text evidence="1">The sequence shown here is derived from an EMBL/GenBank/DDBJ whole genome shotgun (WGS) entry which is preliminary data.</text>
</comment>
<evidence type="ECO:0000313" key="2">
    <source>
        <dbReference type="Proteomes" id="UP001642483"/>
    </source>
</evidence>
<gene>
    <name evidence="1" type="ORF">CVLEPA_LOCUS19322</name>
</gene>
<proteinExistence type="predicted"/>
<organism evidence="1 2">
    <name type="scientific">Clavelina lepadiformis</name>
    <name type="common">Light-bulb sea squirt</name>
    <name type="synonym">Ascidia lepadiformis</name>
    <dbReference type="NCBI Taxonomy" id="159417"/>
    <lineage>
        <taxon>Eukaryota</taxon>
        <taxon>Metazoa</taxon>
        <taxon>Chordata</taxon>
        <taxon>Tunicata</taxon>
        <taxon>Ascidiacea</taxon>
        <taxon>Aplousobranchia</taxon>
        <taxon>Clavelinidae</taxon>
        <taxon>Clavelina</taxon>
    </lineage>
</organism>
<protein>
    <submittedName>
        <fullName evidence="1">Uncharacterized protein</fullName>
    </submittedName>
</protein>
<keyword evidence="2" id="KW-1185">Reference proteome</keyword>
<evidence type="ECO:0000313" key="1">
    <source>
        <dbReference type="EMBL" id="CAK8687245.1"/>
    </source>
</evidence>
<accession>A0ABP0G5Z4</accession>
<dbReference type="Proteomes" id="UP001642483">
    <property type="component" value="Unassembled WGS sequence"/>
</dbReference>
<name>A0ABP0G5Z4_CLALP</name>
<reference evidence="1 2" key="1">
    <citation type="submission" date="2024-02" db="EMBL/GenBank/DDBJ databases">
        <authorList>
            <person name="Daric V."/>
            <person name="Darras S."/>
        </authorList>
    </citation>
    <scope>NUCLEOTIDE SEQUENCE [LARGE SCALE GENOMIC DNA]</scope>
</reference>